<dbReference type="VEuPathDB" id="TrichDB:TVAG_225910"/>
<gene>
    <name evidence="1" type="ORF">TVAG_225910</name>
</gene>
<organism evidence="1 2">
    <name type="scientific">Trichomonas vaginalis (strain ATCC PRA-98 / G3)</name>
    <dbReference type="NCBI Taxonomy" id="412133"/>
    <lineage>
        <taxon>Eukaryota</taxon>
        <taxon>Metamonada</taxon>
        <taxon>Parabasalia</taxon>
        <taxon>Trichomonadida</taxon>
        <taxon>Trichomonadidae</taxon>
        <taxon>Trichomonas</taxon>
    </lineage>
</organism>
<dbReference type="Proteomes" id="UP000001542">
    <property type="component" value="Unassembled WGS sequence"/>
</dbReference>
<accession>A2DNX0</accession>
<dbReference type="KEGG" id="tva:5463468"/>
<dbReference type="RefSeq" id="XP_001578951.1">
    <property type="nucleotide sequence ID" value="XM_001578901.1"/>
</dbReference>
<evidence type="ECO:0000313" key="1">
    <source>
        <dbReference type="EMBL" id="EAY17965.1"/>
    </source>
</evidence>
<reference evidence="1" key="2">
    <citation type="journal article" date="2007" name="Science">
        <title>Draft genome sequence of the sexually transmitted pathogen Trichomonas vaginalis.</title>
        <authorList>
            <person name="Carlton J.M."/>
            <person name="Hirt R.P."/>
            <person name="Silva J.C."/>
            <person name="Delcher A.L."/>
            <person name="Schatz M."/>
            <person name="Zhao Q."/>
            <person name="Wortman J.R."/>
            <person name="Bidwell S.L."/>
            <person name="Alsmark U.C.M."/>
            <person name="Besteiro S."/>
            <person name="Sicheritz-Ponten T."/>
            <person name="Noel C.J."/>
            <person name="Dacks J.B."/>
            <person name="Foster P.G."/>
            <person name="Simillion C."/>
            <person name="Van de Peer Y."/>
            <person name="Miranda-Saavedra D."/>
            <person name="Barton G.J."/>
            <person name="Westrop G.D."/>
            <person name="Mueller S."/>
            <person name="Dessi D."/>
            <person name="Fiori P.L."/>
            <person name="Ren Q."/>
            <person name="Paulsen I."/>
            <person name="Zhang H."/>
            <person name="Bastida-Corcuera F.D."/>
            <person name="Simoes-Barbosa A."/>
            <person name="Brown M.T."/>
            <person name="Hayes R.D."/>
            <person name="Mukherjee M."/>
            <person name="Okumura C.Y."/>
            <person name="Schneider R."/>
            <person name="Smith A.J."/>
            <person name="Vanacova S."/>
            <person name="Villalvazo M."/>
            <person name="Haas B.J."/>
            <person name="Pertea M."/>
            <person name="Feldblyum T.V."/>
            <person name="Utterback T.R."/>
            <person name="Shu C.L."/>
            <person name="Osoegawa K."/>
            <person name="de Jong P.J."/>
            <person name="Hrdy I."/>
            <person name="Horvathova L."/>
            <person name="Zubacova Z."/>
            <person name="Dolezal P."/>
            <person name="Malik S.B."/>
            <person name="Logsdon J.M. Jr."/>
            <person name="Henze K."/>
            <person name="Gupta A."/>
            <person name="Wang C.C."/>
            <person name="Dunne R.L."/>
            <person name="Upcroft J.A."/>
            <person name="Upcroft P."/>
            <person name="White O."/>
            <person name="Salzberg S.L."/>
            <person name="Tang P."/>
            <person name="Chiu C.-H."/>
            <person name="Lee Y.-S."/>
            <person name="Embley T.M."/>
            <person name="Coombs G.H."/>
            <person name="Mottram J.C."/>
            <person name="Tachezy J."/>
            <person name="Fraser-Liggett C.M."/>
            <person name="Johnson P.J."/>
        </authorList>
    </citation>
    <scope>NUCLEOTIDE SEQUENCE [LARGE SCALE GENOMIC DNA]</scope>
    <source>
        <strain evidence="1">G3</strain>
    </source>
</reference>
<dbReference type="EMBL" id="DS113224">
    <property type="protein sequence ID" value="EAY17965.1"/>
    <property type="molecule type" value="Genomic_DNA"/>
</dbReference>
<dbReference type="VEuPathDB" id="TrichDB:TVAGG3_0289510"/>
<reference evidence="1" key="1">
    <citation type="submission" date="2006-10" db="EMBL/GenBank/DDBJ databases">
        <authorList>
            <person name="Amadeo P."/>
            <person name="Zhao Q."/>
            <person name="Wortman J."/>
            <person name="Fraser-Liggett C."/>
            <person name="Carlton J."/>
        </authorList>
    </citation>
    <scope>NUCLEOTIDE SEQUENCE</scope>
    <source>
        <strain evidence="1">G3</strain>
    </source>
</reference>
<proteinExistence type="predicted"/>
<dbReference type="AlphaFoldDB" id="A2DNX0"/>
<dbReference type="InParanoid" id="A2DNX0"/>
<name>A2DNX0_TRIV3</name>
<keyword evidence="2" id="KW-1185">Reference proteome</keyword>
<sequence>MEKSEKRKFVVSRDVITVVDKDKSHEKGKFEISGYTIKEISNQESSERSLLIYSKSDEENTLENLIVRLTKLSFSTNIDNQILRHSFHYDKIIQYNNNLNSFVQEELRSELVKFLSGQNMMILTSDVEQGIGADEFYDSIQKCLSDINSSIVEKSRMKFEIKVTEKLCIISTSRSKLIVSCSRTKEDIIDHARIFRNESIHTCFSPNIKSIINNSKYPIRKIFLLFQRLGDHCDDILKLFSINSKSKIIHNPYLKENLNPNEQKNAKSSLLRDEYLKINC</sequence>
<protein>
    <submittedName>
        <fullName evidence="1">Uncharacterized protein</fullName>
    </submittedName>
</protein>
<evidence type="ECO:0000313" key="2">
    <source>
        <dbReference type="Proteomes" id="UP000001542"/>
    </source>
</evidence>